<sequence>MTDCKSKWTSFLICLLSLSVLFFVPCVVIGSIYADSYSKDRKTQGILTETTCLVLNYTYYEHTCSQCSYDSSSYEQTYSKYTCVDEYFSLSYPIHNGTSITSTYTTKSRAGGHRPIKIGQNHSCYYHSNHVSSITLDFPSTKLALILLCICFGIIGVICVLPLICLTLMHGLPTSCEHCSYVSNMCVSVRNTCTKLRKKIWYNHRT</sequence>
<dbReference type="OrthoDB" id="10043419at2759"/>
<dbReference type="Proteomes" id="UP000663828">
    <property type="component" value="Unassembled WGS sequence"/>
</dbReference>
<dbReference type="EMBL" id="CAJNOR010000998">
    <property type="protein sequence ID" value="CAF1053452.1"/>
    <property type="molecule type" value="Genomic_DNA"/>
</dbReference>
<evidence type="ECO:0000256" key="1">
    <source>
        <dbReference type="SAM" id="Phobius"/>
    </source>
</evidence>
<keyword evidence="4" id="KW-1185">Reference proteome</keyword>
<organism evidence="2 4">
    <name type="scientific">Adineta ricciae</name>
    <name type="common">Rotifer</name>
    <dbReference type="NCBI Taxonomy" id="249248"/>
    <lineage>
        <taxon>Eukaryota</taxon>
        <taxon>Metazoa</taxon>
        <taxon>Spiralia</taxon>
        <taxon>Gnathifera</taxon>
        <taxon>Rotifera</taxon>
        <taxon>Eurotatoria</taxon>
        <taxon>Bdelloidea</taxon>
        <taxon>Adinetida</taxon>
        <taxon>Adinetidae</taxon>
        <taxon>Adineta</taxon>
    </lineage>
</organism>
<proteinExistence type="predicted"/>
<gene>
    <name evidence="3" type="ORF">EDS130_LOCUS37295</name>
    <name evidence="2" type="ORF">XAT740_LOCUS15897</name>
</gene>
<feature type="transmembrane region" description="Helical" evidence="1">
    <location>
        <begin position="143"/>
        <end position="168"/>
    </location>
</feature>
<feature type="transmembrane region" description="Helical" evidence="1">
    <location>
        <begin position="12"/>
        <end position="34"/>
    </location>
</feature>
<name>A0A814KNQ3_ADIRI</name>
<reference evidence="2" key="1">
    <citation type="submission" date="2021-02" db="EMBL/GenBank/DDBJ databases">
        <authorList>
            <person name="Nowell W R."/>
        </authorList>
    </citation>
    <scope>NUCLEOTIDE SEQUENCE</scope>
</reference>
<dbReference type="AlphaFoldDB" id="A0A814KNQ3"/>
<evidence type="ECO:0000313" key="4">
    <source>
        <dbReference type="Proteomes" id="UP000663828"/>
    </source>
</evidence>
<keyword evidence="1" id="KW-1133">Transmembrane helix</keyword>
<keyword evidence="1" id="KW-0472">Membrane</keyword>
<accession>A0A814KNQ3</accession>
<dbReference type="EMBL" id="CAJNOJ010000364">
    <property type="protein sequence ID" value="CAF1418707.1"/>
    <property type="molecule type" value="Genomic_DNA"/>
</dbReference>
<keyword evidence="1" id="KW-0812">Transmembrane</keyword>
<dbReference type="Proteomes" id="UP000663852">
    <property type="component" value="Unassembled WGS sequence"/>
</dbReference>
<evidence type="ECO:0000313" key="2">
    <source>
        <dbReference type="EMBL" id="CAF1053452.1"/>
    </source>
</evidence>
<protein>
    <submittedName>
        <fullName evidence="2">Uncharacterized protein</fullName>
    </submittedName>
</protein>
<comment type="caution">
    <text evidence="2">The sequence shown here is derived from an EMBL/GenBank/DDBJ whole genome shotgun (WGS) entry which is preliminary data.</text>
</comment>
<evidence type="ECO:0000313" key="3">
    <source>
        <dbReference type="EMBL" id="CAF1418707.1"/>
    </source>
</evidence>